<evidence type="ECO:0000313" key="3">
    <source>
        <dbReference type="Proteomes" id="UP000623795"/>
    </source>
</evidence>
<sequence>MKDRKSVNKSYVGKVIQGAMVGAVLCAGATAANAEVTRGFIGPHEYSLPDPKGMKPWNVFVEYSTFQKTQDTWNNGGSRKKSDDVEAFVSLSKFVHFWEVTDSVGIAWELIVPKVSVNNRDTGEGVSGIADLLTGPAFWIKPNENWTLGTDMFFVQVPVGERDLRTTRWNVVASAFWDAQYGKFNYTGNIGTTINGPTERKGAADPANLYYFNNRIGYRVSQLIEPYVGLDYQWQNSKGAAPAAHELAGAVGVMFHLAPNYHLAVHYQGGIEGKNMPVSNNLNVRFAYVF</sequence>
<proteinExistence type="predicted"/>
<accession>A0ABX1Q0R6</accession>
<gene>
    <name evidence="2" type="ORF">GPA22_16335</name>
</gene>
<feature type="signal peptide" evidence="1">
    <location>
        <begin position="1"/>
        <end position="34"/>
    </location>
</feature>
<name>A0ABX1Q0R6_9RHOO</name>
<feature type="chain" id="PRO_5046836238" evidence="1">
    <location>
        <begin position="35"/>
        <end position="290"/>
    </location>
</feature>
<dbReference type="EMBL" id="WTVN01000027">
    <property type="protein sequence ID" value="NMG45284.1"/>
    <property type="molecule type" value="Genomic_DNA"/>
</dbReference>
<reference evidence="2 3" key="1">
    <citation type="submission" date="2019-12" db="EMBL/GenBank/DDBJ databases">
        <title>Comparative genomics gives insights into the taxonomy of the Azoarcus-Aromatoleum group and reveals separate origins of nif in the plant-associated Azoarcus and non-plant-associated Aromatoleum sub-groups.</title>
        <authorList>
            <person name="Lafos M."/>
            <person name="Maluk M."/>
            <person name="Batista M."/>
            <person name="Junghare M."/>
            <person name="Carmona M."/>
            <person name="Faoro H."/>
            <person name="Cruz L.M."/>
            <person name="Battistoni F."/>
            <person name="De Souza E."/>
            <person name="Pedrosa F."/>
            <person name="Chen W.-M."/>
            <person name="Poole P.S."/>
            <person name="Dixon R.A."/>
            <person name="James E.K."/>
        </authorList>
    </citation>
    <scope>NUCLEOTIDE SEQUENCE [LARGE SCALE GENOMIC DNA]</scope>
    <source>
        <strain evidence="2 3">Td21</strain>
    </source>
</reference>
<dbReference type="RefSeq" id="WP_169257124.1">
    <property type="nucleotide sequence ID" value="NZ_WTVN01000027.1"/>
</dbReference>
<evidence type="ECO:0000256" key="1">
    <source>
        <dbReference type="SAM" id="SignalP"/>
    </source>
</evidence>
<keyword evidence="1" id="KW-0732">Signal</keyword>
<keyword evidence="3" id="KW-1185">Reference proteome</keyword>
<organism evidence="2 3">
    <name type="scientific">Aromatoleum toluvorans</name>
    <dbReference type="NCBI Taxonomy" id="92002"/>
    <lineage>
        <taxon>Bacteria</taxon>
        <taxon>Pseudomonadati</taxon>
        <taxon>Pseudomonadota</taxon>
        <taxon>Betaproteobacteria</taxon>
        <taxon>Rhodocyclales</taxon>
        <taxon>Rhodocyclaceae</taxon>
        <taxon>Aromatoleum</taxon>
    </lineage>
</organism>
<comment type="caution">
    <text evidence="2">The sequence shown here is derived from an EMBL/GenBank/DDBJ whole genome shotgun (WGS) entry which is preliminary data.</text>
</comment>
<protein>
    <submittedName>
        <fullName evidence="2">Transporter</fullName>
    </submittedName>
</protein>
<dbReference type="Proteomes" id="UP000623795">
    <property type="component" value="Unassembled WGS sequence"/>
</dbReference>
<evidence type="ECO:0000313" key="2">
    <source>
        <dbReference type="EMBL" id="NMG45284.1"/>
    </source>
</evidence>